<dbReference type="OrthoDB" id="5242306at2"/>
<dbReference type="STRING" id="266940.Krad_0330"/>
<keyword evidence="3" id="KW-0808">Transferase</keyword>
<reference evidence="4" key="1">
    <citation type="journal article" date="2008" name="PLoS ONE">
        <title>Survival in nuclear waste, extreme resistance, and potential applications gleaned from the genome sequence of Kineococcus radiotolerans SRS30216.</title>
        <authorList>
            <person name="Bagwell C.E."/>
            <person name="Bhat S."/>
            <person name="Hawkins G.M."/>
            <person name="Smith B.W."/>
            <person name="Biswas T."/>
            <person name="Hoover T.R."/>
            <person name="Saunders E."/>
            <person name="Han C.S."/>
            <person name="Tsodikov O.V."/>
            <person name="Shimkets L.J."/>
        </authorList>
    </citation>
    <scope>NUCLEOTIDE SEQUENCE [LARGE SCALE GENOMIC DNA]</scope>
    <source>
        <strain evidence="4">ATCC BAA-149 / DSM 14245 / SRS30216</strain>
    </source>
</reference>
<name>A6W4T1_KINRD</name>
<feature type="transmembrane region" description="Helical" evidence="1">
    <location>
        <begin position="347"/>
        <end position="371"/>
    </location>
</feature>
<gene>
    <name evidence="3" type="ordered locus">Krad_0330</name>
</gene>
<keyword evidence="1" id="KW-0812">Transmembrane</keyword>
<dbReference type="GO" id="GO:0009103">
    <property type="term" value="P:lipopolysaccharide biosynthetic process"/>
    <property type="evidence" value="ECO:0007669"/>
    <property type="project" value="TreeGrafter"/>
</dbReference>
<feature type="transmembrane region" description="Helical" evidence="1">
    <location>
        <begin position="310"/>
        <end position="327"/>
    </location>
</feature>
<evidence type="ECO:0000259" key="2">
    <source>
        <dbReference type="Pfam" id="PF01757"/>
    </source>
</evidence>
<keyword evidence="3" id="KW-0012">Acyltransferase</keyword>
<evidence type="ECO:0000313" key="4">
    <source>
        <dbReference type="Proteomes" id="UP000001116"/>
    </source>
</evidence>
<feature type="domain" description="Acyltransferase 3" evidence="2">
    <location>
        <begin position="19"/>
        <end position="365"/>
    </location>
</feature>
<dbReference type="HOGENOM" id="CLU_005679_1_3_11"/>
<feature type="transmembrane region" description="Helical" evidence="1">
    <location>
        <begin position="223"/>
        <end position="243"/>
    </location>
</feature>
<dbReference type="PANTHER" id="PTHR23028">
    <property type="entry name" value="ACETYLTRANSFERASE"/>
    <property type="match status" value="1"/>
</dbReference>
<dbReference type="GO" id="GO:0016020">
    <property type="term" value="C:membrane"/>
    <property type="evidence" value="ECO:0007669"/>
    <property type="project" value="TreeGrafter"/>
</dbReference>
<dbReference type="eggNOG" id="COG1835">
    <property type="taxonomic scope" value="Bacteria"/>
</dbReference>
<feature type="transmembrane region" description="Helical" evidence="1">
    <location>
        <begin position="21"/>
        <end position="38"/>
    </location>
</feature>
<feature type="transmembrane region" description="Helical" evidence="1">
    <location>
        <begin position="58"/>
        <end position="81"/>
    </location>
</feature>
<keyword evidence="1" id="KW-0472">Membrane</keyword>
<feature type="transmembrane region" description="Helical" evidence="1">
    <location>
        <begin position="101"/>
        <end position="118"/>
    </location>
</feature>
<keyword evidence="4" id="KW-1185">Reference proteome</keyword>
<dbReference type="KEGG" id="kra:Krad_0330"/>
<evidence type="ECO:0000256" key="1">
    <source>
        <dbReference type="SAM" id="Phobius"/>
    </source>
</evidence>
<evidence type="ECO:0000313" key="3">
    <source>
        <dbReference type="EMBL" id="ABS01820.1"/>
    </source>
</evidence>
<dbReference type="RefSeq" id="WP_012085354.1">
    <property type="nucleotide sequence ID" value="NC_009664.2"/>
</dbReference>
<dbReference type="Proteomes" id="UP000001116">
    <property type="component" value="Chromosome"/>
</dbReference>
<keyword evidence="1" id="KW-1133">Transmembrane helix</keyword>
<feature type="transmembrane region" description="Helical" evidence="1">
    <location>
        <begin position="186"/>
        <end position="203"/>
    </location>
</feature>
<dbReference type="AlphaFoldDB" id="A6W4T1"/>
<accession>A6W4T1</accession>
<sequence>MSRHPTAAPGGPSAGGRLAGLEGYRGIAAVLVVVFHVYQELRVDGEYFLVGTWAHPWLYALDTTVDLFFALSAFLLALPYLRKAVAGERPLGAAEFLRRRAVRIVPLYYLVITAVWATRNGSLPGEWRDLLEHLTFTQVFDDQRIFYTVGPAWSLAVEVQFYVLLAVLGAAVCAVCRRARRRGSRIAVAAASGLLLVAVGVGWKLAAHALGRPETDWSTWFSLPAKLDVFGFGVLLALLVALRGTAPSRLLPPLMVVCSAPLLLAAVWAGTQQGLAAELRHTLAGAGFTLLLGATVLSGPRSVAARALEARPVAFLGLISYSLYLWHEPLMLWMTALPVWPTTSSPATLALGTALLLPVAVLVAWASYWVVEHPAGALRRTRTADGRPRLYYGEGAG</sequence>
<dbReference type="EMBL" id="CP000750">
    <property type="protein sequence ID" value="ABS01820.1"/>
    <property type="molecule type" value="Genomic_DNA"/>
</dbReference>
<dbReference type="GO" id="GO:0016747">
    <property type="term" value="F:acyltransferase activity, transferring groups other than amino-acyl groups"/>
    <property type="evidence" value="ECO:0007669"/>
    <property type="project" value="InterPro"/>
</dbReference>
<dbReference type="PANTHER" id="PTHR23028:SF53">
    <property type="entry name" value="ACYL_TRANSF_3 DOMAIN-CONTAINING PROTEIN"/>
    <property type="match status" value="1"/>
</dbReference>
<feature type="transmembrane region" description="Helical" evidence="1">
    <location>
        <begin position="159"/>
        <end position="179"/>
    </location>
</feature>
<proteinExistence type="predicted"/>
<dbReference type="InterPro" id="IPR050879">
    <property type="entry name" value="Acyltransferase_3"/>
</dbReference>
<dbReference type="Pfam" id="PF01757">
    <property type="entry name" value="Acyl_transf_3"/>
    <property type="match status" value="1"/>
</dbReference>
<feature type="transmembrane region" description="Helical" evidence="1">
    <location>
        <begin position="250"/>
        <end position="269"/>
    </location>
</feature>
<protein>
    <submittedName>
        <fullName evidence="3">Acyltransferase 3</fullName>
    </submittedName>
</protein>
<dbReference type="InterPro" id="IPR002656">
    <property type="entry name" value="Acyl_transf_3_dom"/>
</dbReference>
<organism evidence="3 4">
    <name type="scientific">Kineococcus radiotolerans (strain ATCC BAA-149 / DSM 14245 / SRS30216)</name>
    <dbReference type="NCBI Taxonomy" id="266940"/>
    <lineage>
        <taxon>Bacteria</taxon>
        <taxon>Bacillati</taxon>
        <taxon>Actinomycetota</taxon>
        <taxon>Actinomycetes</taxon>
        <taxon>Kineosporiales</taxon>
        <taxon>Kineosporiaceae</taxon>
        <taxon>Kineococcus</taxon>
    </lineage>
</organism>
<feature type="transmembrane region" description="Helical" evidence="1">
    <location>
        <begin position="281"/>
        <end position="298"/>
    </location>
</feature>